<dbReference type="EMBL" id="REGC01000006">
    <property type="protein sequence ID" value="RMB60710.1"/>
    <property type="molecule type" value="Genomic_DNA"/>
</dbReference>
<dbReference type="GeneID" id="92745670"/>
<dbReference type="Proteomes" id="UP001518680">
    <property type="component" value="Unassembled WGS sequence"/>
</dbReference>
<name>A0A3M0GQN9_9CORY</name>
<keyword evidence="1" id="KW-0812">Transmembrane</keyword>
<dbReference type="AlphaFoldDB" id="A0A3M0GQN9"/>
<gene>
    <name evidence="3" type="ORF">D9543_06445</name>
    <name evidence="2" type="ORF">GWO63_003755</name>
</gene>
<evidence type="ECO:0000313" key="5">
    <source>
        <dbReference type="Proteomes" id="UP001518680"/>
    </source>
</evidence>
<feature type="transmembrane region" description="Helical" evidence="1">
    <location>
        <begin position="148"/>
        <end position="168"/>
    </location>
</feature>
<proteinExistence type="predicted"/>
<comment type="caution">
    <text evidence="3">The sequence shown here is derived from an EMBL/GenBank/DDBJ whole genome shotgun (WGS) entry which is preliminary data.</text>
</comment>
<accession>A0A3M0GQN9</accession>
<protein>
    <submittedName>
        <fullName evidence="3">Uncharacterized protein</fullName>
    </submittedName>
</protein>
<keyword evidence="5" id="KW-1185">Reference proteome</keyword>
<sequence length="169" mass="18594">MHYTSWDRSDRGKPVLLVEEGPERLGVFAGHSAEVDGNSWRVEVSDLGASATLDDGSVYRLAGRLGRDKRLEASLNGRTFHYVNENSGDWIIDDVDGNKVAQFSAKNSGVRKAILEFEDDAKGLSTAEIVGLSWFTRAILEKNTKNSAWVWIITLVLASIVALLAVFIL</sequence>
<keyword evidence="1" id="KW-0472">Membrane</keyword>
<keyword evidence="1" id="KW-1133">Transmembrane helix</keyword>
<dbReference type="Proteomes" id="UP000270649">
    <property type="component" value="Unassembled WGS sequence"/>
</dbReference>
<dbReference type="OrthoDB" id="4418870at2"/>
<dbReference type="RefSeq" id="WP_121910389.1">
    <property type="nucleotide sequence ID" value="NZ_CP068291.1"/>
</dbReference>
<reference evidence="2 5" key="2">
    <citation type="submission" date="2021-01" db="EMBL/GenBank/DDBJ databases">
        <title>Complete genome sequences of Corynebacterium macginleyi strains isolated from infectious keratitis.</title>
        <authorList>
            <person name="Sagerfors S."/>
            <person name="Poehlein A."/>
            <person name="Soderquist B."/>
            <person name="Bruggemann H."/>
        </authorList>
    </citation>
    <scope>NUCLEOTIDE SEQUENCE [LARGE SCALE GENOMIC DNA]</scope>
    <source>
        <strain evidence="2 5">12T220</strain>
    </source>
</reference>
<evidence type="ECO:0000313" key="4">
    <source>
        <dbReference type="Proteomes" id="UP000270649"/>
    </source>
</evidence>
<evidence type="ECO:0000256" key="1">
    <source>
        <dbReference type="SAM" id="Phobius"/>
    </source>
</evidence>
<reference evidence="3 4" key="1">
    <citation type="submission" date="2018-10" db="EMBL/GenBank/DDBJ databases">
        <title>Corynebacterium macginleyi genome sequencing and assembly of the type strain and two clinical samples.</title>
        <authorList>
            <person name="Bernier A.-M."/>
            <person name="Bernard K."/>
        </authorList>
    </citation>
    <scope>NUCLEOTIDE SEQUENCE [LARGE SCALE GENOMIC DNA]</scope>
    <source>
        <strain evidence="3 4">NML 120205</strain>
    </source>
</reference>
<evidence type="ECO:0000313" key="3">
    <source>
        <dbReference type="EMBL" id="RMB60710.1"/>
    </source>
</evidence>
<evidence type="ECO:0000313" key="2">
    <source>
        <dbReference type="EMBL" id="MBM0243406.1"/>
    </source>
</evidence>
<dbReference type="EMBL" id="JAACBX020000001">
    <property type="protein sequence ID" value="MBM0243406.1"/>
    <property type="molecule type" value="Genomic_DNA"/>
</dbReference>
<organism evidence="3 4">
    <name type="scientific">Corynebacterium macginleyi</name>
    <dbReference type="NCBI Taxonomy" id="38290"/>
    <lineage>
        <taxon>Bacteria</taxon>
        <taxon>Bacillati</taxon>
        <taxon>Actinomycetota</taxon>
        <taxon>Actinomycetes</taxon>
        <taxon>Mycobacteriales</taxon>
        <taxon>Corynebacteriaceae</taxon>
        <taxon>Corynebacterium</taxon>
    </lineage>
</organism>